<dbReference type="Pfam" id="PF23636">
    <property type="entry name" value="DUF7144"/>
    <property type="match status" value="1"/>
</dbReference>
<feature type="domain" description="DUF7144" evidence="3">
    <location>
        <begin position="34"/>
        <end position="146"/>
    </location>
</feature>
<dbReference type="AlphaFoldDB" id="A0A918U2L9"/>
<dbReference type="RefSeq" id="WP_229916683.1">
    <property type="nucleotide sequence ID" value="NZ_BMWD01000026.1"/>
</dbReference>
<evidence type="ECO:0000259" key="3">
    <source>
        <dbReference type="Pfam" id="PF23636"/>
    </source>
</evidence>
<protein>
    <recommendedName>
        <fullName evidence="3">DUF7144 domain-containing protein</fullName>
    </recommendedName>
</protein>
<evidence type="ECO:0000313" key="5">
    <source>
        <dbReference type="Proteomes" id="UP000645555"/>
    </source>
</evidence>
<feature type="transmembrane region" description="Helical" evidence="2">
    <location>
        <begin position="28"/>
        <end position="57"/>
    </location>
</feature>
<keyword evidence="2" id="KW-0812">Transmembrane</keyword>
<comment type="caution">
    <text evidence="4">The sequence shown here is derived from an EMBL/GenBank/DDBJ whole genome shotgun (WGS) entry which is preliminary data.</text>
</comment>
<evidence type="ECO:0000313" key="4">
    <source>
        <dbReference type="EMBL" id="GGX84812.1"/>
    </source>
</evidence>
<evidence type="ECO:0000256" key="2">
    <source>
        <dbReference type="SAM" id="Phobius"/>
    </source>
</evidence>
<evidence type="ECO:0000256" key="1">
    <source>
        <dbReference type="SAM" id="MobiDB-lite"/>
    </source>
</evidence>
<reference evidence="4" key="2">
    <citation type="submission" date="2020-09" db="EMBL/GenBank/DDBJ databases">
        <authorList>
            <person name="Sun Q."/>
            <person name="Ohkuma M."/>
        </authorList>
    </citation>
    <scope>NUCLEOTIDE SEQUENCE</scope>
    <source>
        <strain evidence="4">JCM 4956</strain>
    </source>
</reference>
<feature type="transmembrane region" description="Helical" evidence="2">
    <location>
        <begin position="126"/>
        <end position="143"/>
    </location>
</feature>
<dbReference type="EMBL" id="BMWD01000026">
    <property type="protein sequence ID" value="GGX84812.1"/>
    <property type="molecule type" value="Genomic_DNA"/>
</dbReference>
<accession>A0A918U2L9</accession>
<keyword evidence="2" id="KW-0472">Membrane</keyword>
<feature type="transmembrane region" description="Helical" evidence="2">
    <location>
        <begin position="77"/>
        <end position="96"/>
    </location>
</feature>
<dbReference type="Proteomes" id="UP000645555">
    <property type="component" value="Unassembled WGS sequence"/>
</dbReference>
<sequence>MSQQAEQPRGPSREGTSRATAGSREHDAWVTGGVTFAGVLLLCGGVLAVLQGIAAIAEDDVYARVGTYVYELDLTGWGWIHLVIGVLAAATGAGLLKGMQWARYAGVFLASLSLITQFLFLPYAPVWSVIMIGIDVFVIWALASRPRNAV</sequence>
<feature type="transmembrane region" description="Helical" evidence="2">
    <location>
        <begin position="101"/>
        <end position="120"/>
    </location>
</feature>
<keyword evidence="5" id="KW-1185">Reference proteome</keyword>
<gene>
    <name evidence="4" type="ORF">GCM10010515_60290</name>
</gene>
<name>A0A918U2L9_9ACTN</name>
<keyword evidence="2" id="KW-1133">Transmembrane helix</keyword>
<dbReference type="InterPro" id="IPR055568">
    <property type="entry name" value="DUF7144"/>
</dbReference>
<proteinExistence type="predicted"/>
<organism evidence="4 5">
    <name type="scientific">Streptomyces fructofermentans</name>
    <dbReference type="NCBI Taxonomy" id="152141"/>
    <lineage>
        <taxon>Bacteria</taxon>
        <taxon>Bacillati</taxon>
        <taxon>Actinomycetota</taxon>
        <taxon>Actinomycetes</taxon>
        <taxon>Kitasatosporales</taxon>
        <taxon>Streptomycetaceae</taxon>
        <taxon>Streptomyces</taxon>
    </lineage>
</organism>
<reference evidence="4" key="1">
    <citation type="journal article" date="2014" name="Int. J. Syst. Evol. Microbiol.">
        <title>Complete genome sequence of Corynebacterium casei LMG S-19264T (=DSM 44701T), isolated from a smear-ripened cheese.</title>
        <authorList>
            <consortium name="US DOE Joint Genome Institute (JGI-PGF)"/>
            <person name="Walter F."/>
            <person name="Albersmeier A."/>
            <person name="Kalinowski J."/>
            <person name="Ruckert C."/>
        </authorList>
    </citation>
    <scope>NUCLEOTIDE SEQUENCE</scope>
    <source>
        <strain evidence="4">JCM 4956</strain>
    </source>
</reference>
<feature type="region of interest" description="Disordered" evidence="1">
    <location>
        <begin position="1"/>
        <end position="24"/>
    </location>
</feature>